<evidence type="ECO:0000256" key="1">
    <source>
        <dbReference type="SAM" id="SignalP"/>
    </source>
</evidence>
<reference evidence="2" key="1">
    <citation type="submission" date="2021-06" db="EMBL/GenBank/DDBJ databases">
        <title>Comparative genomics, transcriptomics and evolutionary studies reveal genomic signatures of adaptation to plant cell wall in hemibiotrophic fungi.</title>
        <authorList>
            <consortium name="DOE Joint Genome Institute"/>
            <person name="Baroncelli R."/>
            <person name="Diaz J.F."/>
            <person name="Benocci T."/>
            <person name="Peng M."/>
            <person name="Battaglia E."/>
            <person name="Haridas S."/>
            <person name="Andreopoulos W."/>
            <person name="Labutti K."/>
            <person name="Pangilinan J."/>
            <person name="Floch G.L."/>
            <person name="Makela M.R."/>
            <person name="Henrissat B."/>
            <person name="Grigoriev I.V."/>
            <person name="Crouch J.A."/>
            <person name="De Vries R.P."/>
            <person name="Sukno S.A."/>
            <person name="Thon M.R."/>
        </authorList>
    </citation>
    <scope>NUCLEOTIDE SEQUENCE</scope>
    <source>
        <strain evidence="2">CBS 193.32</strain>
    </source>
</reference>
<dbReference type="Proteomes" id="UP001224890">
    <property type="component" value="Unassembled WGS sequence"/>
</dbReference>
<protein>
    <recommendedName>
        <fullName evidence="4">Secreted protein</fullName>
    </recommendedName>
</protein>
<evidence type="ECO:0000313" key="2">
    <source>
        <dbReference type="EMBL" id="KAK1701327.1"/>
    </source>
</evidence>
<keyword evidence="3" id="KW-1185">Reference proteome</keyword>
<evidence type="ECO:0008006" key="4">
    <source>
        <dbReference type="Google" id="ProtNLM"/>
    </source>
</evidence>
<name>A0AAJ0F5D9_9PEZI</name>
<dbReference type="EMBL" id="JAHMHR010000001">
    <property type="protein sequence ID" value="KAK1701327.1"/>
    <property type="molecule type" value="Genomic_DNA"/>
</dbReference>
<sequence length="123" mass="13426">MEGHGIPLILLSFFFSFSCGSAALRVREGPCAWAGAGDRTRLGLVWSRAPLSLSVAPLLLRVPAPHRVVRSCCESGRPIDSHSRYFGKRDANAMANMHAAAILPRCLGNLALRECERMRIIVP</sequence>
<organism evidence="2 3">
    <name type="scientific">Colletotrichum godetiae</name>
    <dbReference type="NCBI Taxonomy" id="1209918"/>
    <lineage>
        <taxon>Eukaryota</taxon>
        <taxon>Fungi</taxon>
        <taxon>Dikarya</taxon>
        <taxon>Ascomycota</taxon>
        <taxon>Pezizomycotina</taxon>
        <taxon>Sordariomycetes</taxon>
        <taxon>Hypocreomycetidae</taxon>
        <taxon>Glomerellales</taxon>
        <taxon>Glomerellaceae</taxon>
        <taxon>Colletotrichum</taxon>
        <taxon>Colletotrichum acutatum species complex</taxon>
    </lineage>
</organism>
<accession>A0AAJ0F5D9</accession>
<keyword evidence="1" id="KW-0732">Signal</keyword>
<feature type="signal peptide" evidence="1">
    <location>
        <begin position="1"/>
        <end position="23"/>
    </location>
</feature>
<dbReference type="GeneID" id="85450319"/>
<comment type="caution">
    <text evidence="2">The sequence shown here is derived from an EMBL/GenBank/DDBJ whole genome shotgun (WGS) entry which is preliminary data.</text>
</comment>
<gene>
    <name evidence="2" type="ORF">BDP55DRAFT_17761</name>
</gene>
<feature type="chain" id="PRO_5042480033" description="Secreted protein" evidence="1">
    <location>
        <begin position="24"/>
        <end position="123"/>
    </location>
</feature>
<dbReference type="AlphaFoldDB" id="A0AAJ0F5D9"/>
<dbReference type="RefSeq" id="XP_060437082.1">
    <property type="nucleotide sequence ID" value="XM_060565793.1"/>
</dbReference>
<proteinExistence type="predicted"/>
<evidence type="ECO:0000313" key="3">
    <source>
        <dbReference type="Proteomes" id="UP001224890"/>
    </source>
</evidence>